<sequence length="161" mass="18462">MWRGSLDRDLLAQVSLSSFDQGSKLRCLSLKNPRRASKLDTNITKLNYDCRRTLDTNGFNLYQGRVQGGCWAILRSRRKDCHINARVPYHNFLIFYFGHGPFVTHLHRFDLCSHDRCVCGGKGDPDHFATDCPVTKPFHFVSPVLKTCRLGVKILFETKDS</sequence>
<dbReference type="EMBL" id="BGPR01000086">
    <property type="protein sequence ID" value="GBL92515.1"/>
    <property type="molecule type" value="Genomic_DNA"/>
</dbReference>
<protein>
    <submittedName>
        <fullName evidence="1">Uncharacterized protein</fullName>
    </submittedName>
</protein>
<evidence type="ECO:0000313" key="1">
    <source>
        <dbReference type="EMBL" id="GBL92515.1"/>
    </source>
</evidence>
<organism evidence="1 2">
    <name type="scientific">Araneus ventricosus</name>
    <name type="common">Orbweaver spider</name>
    <name type="synonym">Epeira ventricosa</name>
    <dbReference type="NCBI Taxonomy" id="182803"/>
    <lineage>
        <taxon>Eukaryota</taxon>
        <taxon>Metazoa</taxon>
        <taxon>Ecdysozoa</taxon>
        <taxon>Arthropoda</taxon>
        <taxon>Chelicerata</taxon>
        <taxon>Arachnida</taxon>
        <taxon>Araneae</taxon>
        <taxon>Araneomorphae</taxon>
        <taxon>Entelegynae</taxon>
        <taxon>Araneoidea</taxon>
        <taxon>Araneidae</taxon>
        <taxon>Araneus</taxon>
    </lineage>
</organism>
<keyword evidence="2" id="KW-1185">Reference proteome</keyword>
<dbReference type="Proteomes" id="UP000499080">
    <property type="component" value="Unassembled WGS sequence"/>
</dbReference>
<comment type="caution">
    <text evidence="1">The sequence shown here is derived from an EMBL/GenBank/DDBJ whole genome shotgun (WGS) entry which is preliminary data.</text>
</comment>
<evidence type="ECO:0000313" key="2">
    <source>
        <dbReference type="Proteomes" id="UP000499080"/>
    </source>
</evidence>
<dbReference type="AlphaFoldDB" id="A0A4Y2BM84"/>
<gene>
    <name evidence="1" type="ORF">AVEN_174773_1</name>
</gene>
<reference evidence="1 2" key="1">
    <citation type="journal article" date="2019" name="Sci. Rep.">
        <title>Orb-weaving spider Araneus ventricosus genome elucidates the spidroin gene catalogue.</title>
        <authorList>
            <person name="Kono N."/>
            <person name="Nakamura H."/>
            <person name="Ohtoshi R."/>
            <person name="Moran D.A.P."/>
            <person name="Shinohara A."/>
            <person name="Yoshida Y."/>
            <person name="Fujiwara M."/>
            <person name="Mori M."/>
            <person name="Tomita M."/>
            <person name="Arakawa K."/>
        </authorList>
    </citation>
    <scope>NUCLEOTIDE SEQUENCE [LARGE SCALE GENOMIC DNA]</scope>
</reference>
<proteinExistence type="predicted"/>
<name>A0A4Y2BM84_ARAVE</name>
<accession>A0A4Y2BM84</accession>